<sequence length="107" mass="12808">MVYWRIVHHPRPLVTKFYRYIHQSNDAREAFWPWMPTCRSGEGARRAVFRTEQWSCYKVPTPILSNQHTSMKVIIPRGASSFRSCLQSCIRHTRLRGDCTPRWTRTR</sequence>
<reference evidence="1 2" key="1">
    <citation type="submission" date="2014-04" db="EMBL/GenBank/DDBJ databases">
        <authorList>
            <consortium name="DOE Joint Genome Institute"/>
            <person name="Kuo A."/>
            <person name="Kohler A."/>
            <person name="Jargeat P."/>
            <person name="Nagy L.G."/>
            <person name="Floudas D."/>
            <person name="Copeland A."/>
            <person name="Barry K.W."/>
            <person name="Cichocki N."/>
            <person name="Veneault-Fourrey C."/>
            <person name="LaButti K."/>
            <person name="Lindquist E.A."/>
            <person name="Lipzen A."/>
            <person name="Lundell T."/>
            <person name="Morin E."/>
            <person name="Murat C."/>
            <person name="Sun H."/>
            <person name="Tunlid A."/>
            <person name="Henrissat B."/>
            <person name="Grigoriev I.V."/>
            <person name="Hibbett D.S."/>
            <person name="Martin F."/>
            <person name="Nordberg H.P."/>
            <person name="Cantor M.N."/>
            <person name="Hua S.X."/>
        </authorList>
    </citation>
    <scope>NUCLEOTIDE SEQUENCE [LARGE SCALE GENOMIC DNA]</scope>
    <source>
        <strain evidence="1 2">Ve08.2h10</strain>
    </source>
</reference>
<reference evidence="2" key="2">
    <citation type="submission" date="2015-01" db="EMBL/GenBank/DDBJ databases">
        <title>Evolutionary Origins and Diversification of the Mycorrhizal Mutualists.</title>
        <authorList>
            <consortium name="DOE Joint Genome Institute"/>
            <consortium name="Mycorrhizal Genomics Consortium"/>
            <person name="Kohler A."/>
            <person name="Kuo A."/>
            <person name="Nagy L.G."/>
            <person name="Floudas D."/>
            <person name="Copeland A."/>
            <person name="Barry K.W."/>
            <person name="Cichocki N."/>
            <person name="Veneault-Fourrey C."/>
            <person name="LaButti K."/>
            <person name="Lindquist E.A."/>
            <person name="Lipzen A."/>
            <person name="Lundell T."/>
            <person name="Morin E."/>
            <person name="Murat C."/>
            <person name="Riley R."/>
            <person name="Ohm R."/>
            <person name="Sun H."/>
            <person name="Tunlid A."/>
            <person name="Henrissat B."/>
            <person name="Grigoriev I.V."/>
            <person name="Hibbett D.S."/>
            <person name="Martin F."/>
        </authorList>
    </citation>
    <scope>NUCLEOTIDE SEQUENCE [LARGE SCALE GENOMIC DNA]</scope>
    <source>
        <strain evidence="2">Ve08.2h10</strain>
    </source>
</reference>
<dbReference type="Proteomes" id="UP000054538">
    <property type="component" value="Unassembled WGS sequence"/>
</dbReference>
<keyword evidence="2" id="KW-1185">Reference proteome</keyword>
<name>A0A0D0EBM6_9AGAM</name>
<evidence type="ECO:0000313" key="1">
    <source>
        <dbReference type="EMBL" id="KIK97885.1"/>
    </source>
</evidence>
<organism evidence="1 2">
    <name type="scientific">Paxillus rubicundulus Ve08.2h10</name>
    <dbReference type="NCBI Taxonomy" id="930991"/>
    <lineage>
        <taxon>Eukaryota</taxon>
        <taxon>Fungi</taxon>
        <taxon>Dikarya</taxon>
        <taxon>Basidiomycota</taxon>
        <taxon>Agaricomycotina</taxon>
        <taxon>Agaricomycetes</taxon>
        <taxon>Agaricomycetidae</taxon>
        <taxon>Boletales</taxon>
        <taxon>Paxilineae</taxon>
        <taxon>Paxillaceae</taxon>
        <taxon>Paxillus</taxon>
    </lineage>
</organism>
<proteinExistence type="predicted"/>
<dbReference type="EMBL" id="KN824916">
    <property type="protein sequence ID" value="KIK97885.1"/>
    <property type="molecule type" value="Genomic_DNA"/>
</dbReference>
<dbReference type="InParanoid" id="A0A0D0EBM6"/>
<dbReference type="AlphaFoldDB" id="A0A0D0EBM6"/>
<dbReference type="HOGENOM" id="CLU_2210845_0_0_1"/>
<gene>
    <name evidence="1" type="ORF">PAXRUDRAFT_748993</name>
</gene>
<evidence type="ECO:0000313" key="2">
    <source>
        <dbReference type="Proteomes" id="UP000054538"/>
    </source>
</evidence>
<accession>A0A0D0EBM6</accession>
<protein>
    <submittedName>
        <fullName evidence="1">Uncharacterized protein</fullName>
    </submittedName>
</protein>